<dbReference type="PATRIC" id="fig|1396.535.peg.5950"/>
<feature type="domain" description="HTH cro/C1-type" evidence="1">
    <location>
        <begin position="50"/>
        <end position="89"/>
    </location>
</feature>
<dbReference type="CDD" id="cd00093">
    <property type="entry name" value="HTH_XRE"/>
    <property type="match status" value="1"/>
</dbReference>
<dbReference type="PROSITE" id="PS50943">
    <property type="entry name" value="HTH_CROC1"/>
    <property type="match status" value="1"/>
</dbReference>
<sequence length="139" mass="15591">MIEKNLTQHINTDLSELKKPTDLTGLEDGFIPARAEYLKCKYNLIHEVIAEAVGVSRSTITGYLSGHRIPPIDKIVKMAKVLHTNPEYLMGYSNLEAEDIHDLKDILSSQGLKWGEKEISSHQLKQVNALVDAFCKTSQ</sequence>
<dbReference type="Pfam" id="PF01381">
    <property type="entry name" value="HTH_3"/>
    <property type="match status" value="1"/>
</dbReference>
<dbReference type="SMART" id="SM00530">
    <property type="entry name" value="HTH_XRE"/>
    <property type="match status" value="1"/>
</dbReference>
<name>A0A164LBR1_BACCE</name>
<proteinExistence type="predicted"/>
<dbReference type="GO" id="GO:0003677">
    <property type="term" value="F:DNA binding"/>
    <property type="evidence" value="ECO:0007669"/>
    <property type="project" value="InterPro"/>
</dbReference>
<dbReference type="InterPro" id="IPR010982">
    <property type="entry name" value="Lambda_DNA-bd_dom_sf"/>
</dbReference>
<reference evidence="2 3" key="1">
    <citation type="submission" date="2015-09" db="EMBL/GenBank/DDBJ databases">
        <title>Bacillus cereus food isolates.</title>
        <authorList>
            <person name="Boekhorst J."/>
        </authorList>
    </citation>
    <scope>NUCLEOTIDE SEQUENCE [LARGE SCALE GENOMIC DNA]</scope>
    <source>
        <strain evidence="2 3">B4088</strain>
    </source>
</reference>
<accession>A0A164LBR1</accession>
<evidence type="ECO:0000259" key="1">
    <source>
        <dbReference type="PROSITE" id="PS50943"/>
    </source>
</evidence>
<evidence type="ECO:0000313" key="2">
    <source>
        <dbReference type="EMBL" id="KZD55642.1"/>
    </source>
</evidence>
<dbReference type="SUPFAM" id="SSF47413">
    <property type="entry name" value="lambda repressor-like DNA-binding domains"/>
    <property type="match status" value="1"/>
</dbReference>
<dbReference type="InterPro" id="IPR001387">
    <property type="entry name" value="Cro/C1-type_HTH"/>
</dbReference>
<dbReference type="Proteomes" id="UP000076482">
    <property type="component" value="Unassembled WGS sequence"/>
</dbReference>
<organism evidence="2 3">
    <name type="scientific">Bacillus cereus</name>
    <dbReference type="NCBI Taxonomy" id="1396"/>
    <lineage>
        <taxon>Bacteria</taxon>
        <taxon>Bacillati</taxon>
        <taxon>Bacillota</taxon>
        <taxon>Bacilli</taxon>
        <taxon>Bacillales</taxon>
        <taxon>Bacillaceae</taxon>
        <taxon>Bacillus</taxon>
        <taxon>Bacillus cereus group</taxon>
    </lineage>
</organism>
<dbReference type="Gene3D" id="1.10.260.40">
    <property type="entry name" value="lambda repressor-like DNA-binding domains"/>
    <property type="match status" value="1"/>
</dbReference>
<protein>
    <recommendedName>
        <fullName evidence="1">HTH cro/C1-type domain-containing protein</fullName>
    </recommendedName>
</protein>
<dbReference type="RefSeq" id="WP_063262905.1">
    <property type="nucleotide sequence ID" value="NZ_LJKE01000104.1"/>
</dbReference>
<gene>
    <name evidence="2" type="ORF">B4088_5387</name>
</gene>
<dbReference type="EMBL" id="LJKE01000104">
    <property type="protein sequence ID" value="KZD55642.1"/>
    <property type="molecule type" value="Genomic_DNA"/>
</dbReference>
<dbReference type="AlphaFoldDB" id="A0A164LBR1"/>
<comment type="caution">
    <text evidence="2">The sequence shown here is derived from an EMBL/GenBank/DDBJ whole genome shotgun (WGS) entry which is preliminary data.</text>
</comment>
<evidence type="ECO:0000313" key="3">
    <source>
        <dbReference type="Proteomes" id="UP000076482"/>
    </source>
</evidence>